<evidence type="ECO:0000313" key="1">
    <source>
        <dbReference type="EMBL" id="GFS11894.1"/>
    </source>
</evidence>
<dbReference type="EMBL" id="BMAT01013385">
    <property type="protein sequence ID" value="GFS11894.1"/>
    <property type="molecule type" value="Genomic_DNA"/>
</dbReference>
<comment type="caution">
    <text evidence="1">The sequence shown here is derived from an EMBL/GenBank/DDBJ whole genome shotgun (WGS) entry which is preliminary data.</text>
</comment>
<sequence>MIGLLPGAYPKKADFGYRATAHGIRNNERTAIWVGLKVKVTQYGITTKPANWLGLKAKVTHRIGMFRKQTPNLALGNRPIRMQNGHLEGVHIPFNQKQTVSGLFIGWLKCRGYLLAFISGCLFRPD</sequence>
<gene>
    <name evidence="1" type="ORF">ElyMa_006683600</name>
</gene>
<evidence type="ECO:0000313" key="2">
    <source>
        <dbReference type="Proteomes" id="UP000762676"/>
    </source>
</evidence>
<protein>
    <submittedName>
        <fullName evidence="1">Uncharacterized protein</fullName>
    </submittedName>
</protein>
<accession>A0AAV4IMW3</accession>
<proteinExistence type="predicted"/>
<dbReference type="Proteomes" id="UP000762676">
    <property type="component" value="Unassembled WGS sequence"/>
</dbReference>
<organism evidence="1 2">
    <name type="scientific">Elysia marginata</name>
    <dbReference type="NCBI Taxonomy" id="1093978"/>
    <lineage>
        <taxon>Eukaryota</taxon>
        <taxon>Metazoa</taxon>
        <taxon>Spiralia</taxon>
        <taxon>Lophotrochozoa</taxon>
        <taxon>Mollusca</taxon>
        <taxon>Gastropoda</taxon>
        <taxon>Heterobranchia</taxon>
        <taxon>Euthyneura</taxon>
        <taxon>Panpulmonata</taxon>
        <taxon>Sacoglossa</taxon>
        <taxon>Placobranchoidea</taxon>
        <taxon>Plakobranchidae</taxon>
        <taxon>Elysia</taxon>
    </lineage>
</organism>
<dbReference type="AlphaFoldDB" id="A0AAV4IMW3"/>
<name>A0AAV4IMW3_9GAST</name>
<keyword evidence="2" id="KW-1185">Reference proteome</keyword>
<reference evidence="1 2" key="1">
    <citation type="journal article" date="2021" name="Elife">
        <title>Chloroplast acquisition without the gene transfer in kleptoplastic sea slugs, Plakobranchus ocellatus.</title>
        <authorList>
            <person name="Maeda T."/>
            <person name="Takahashi S."/>
            <person name="Yoshida T."/>
            <person name="Shimamura S."/>
            <person name="Takaki Y."/>
            <person name="Nagai Y."/>
            <person name="Toyoda A."/>
            <person name="Suzuki Y."/>
            <person name="Arimoto A."/>
            <person name="Ishii H."/>
            <person name="Satoh N."/>
            <person name="Nishiyama T."/>
            <person name="Hasebe M."/>
            <person name="Maruyama T."/>
            <person name="Minagawa J."/>
            <person name="Obokata J."/>
            <person name="Shigenobu S."/>
        </authorList>
    </citation>
    <scope>NUCLEOTIDE SEQUENCE [LARGE SCALE GENOMIC DNA]</scope>
</reference>